<evidence type="ECO:0000313" key="3">
    <source>
        <dbReference type="Proteomes" id="UP001501126"/>
    </source>
</evidence>
<dbReference type="CDD" id="cd00158">
    <property type="entry name" value="RHOD"/>
    <property type="match status" value="1"/>
</dbReference>
<evidence type="ECO:0000259" key="1">
    <source>
        <dbReference type="PROSITE" id="PS50206"/>
    </source>
</evidence>
<protein>
    <submittedName>
        <fullName evidence="2">Rhodanese-like domain-containing protein</fullName>
    </submittedName>
</protein>
<dbReference type="PANTHER" id="PTHR43031">
    <property type="entry name" value="FAD-DEPENDENT OXIDOREDUCTASE"/>
    <property type="match status" value="1"/>
</dbReference>
<feature type="domain" description="Rhodanese" evidence="1">
    <location>
        <begin position="15"/>
        <end position="95"/>
    </location>
</feature>
<dbReference type="InterPro" id="IPR001763">
    <property type="entry name" value="Rhodanese-like_dom"/>
</dbReference>
<dbReference type="PROSITE" id="PS50206">
    <property type="entry name" value="RHODANESE_3"/>
    <property type="match status" value="1"/>
</dbReference>
<organism evidence="2 3">
    <name type="scientific">Wandonia haliotis</name>
    <dbReference type="NCBI Taxonomy" id="574963"/>
    <lineage>
        <taxon>Bacteria</taxon>
        <taxon>Pseudomonadati</taxon>
        <taxon>Bacteroidota</taxon>
        <taxon>Flavobacteriia</taxon>
        <taxon>Flavobacteriales</taxon>
        <taxon>Crocinitomicaceae</taxon>
        <taxon>Wandonia</taxon>
    </lineage>
</organism>
<reference evidence="3" key="1">
    <citation type="journal article" date="2019" name="Int. J. Syst. Evol. Microbiol.">
        <title>The Global Catalogue of Microorganisms (GCM) 10K type strain sequencing project: providing services to taxonomists for standard genome sequencing and annotation.</title>
        <authorList>
            <consortium name="The Broad Institute Genomics Platform"/>
            <consortium name="The Broad Institute Genome Sequencing Center for Infectious Disease"/>
            <person name="Wu L."/>
            <person name="Ma J."/>
        </authorList>
    </citation>
    <scope>NUCLEOTIDE SEQUENCE [LARGE SCALE GENOMIC DNA]</scope>
    <source>
        <strain evidence="3">JCM 16083</strain>
    </source>
</reference>
<dbReference type="Gene3D" id="3.40.250.10">
    <property type="entry name" value="Rhodanese-like domain"/>
    <property type="match status" value="1"/>
</dbReference>
<dbReference type="InterPro" id="IPR050229">
    <property type="entry name" value="GlpE_sulfurtransferase"/>
</dbReference>
<dbReference type="RefSeq" id="WP_343787192.1">
    <property type="nucleotide sequence ID" value="NZ_BAAAFH010000011.1"/>
</dbReference>
<comment type="caution">
    <text evidence="2">The sequence shown here is derived from an EMBL/GenBank/DDBJ whole genome shotgun (WGS) entry which is preliminary data.</text>
</comment>
<gene>
    <name evidence="2" type="ORF">GCM10009118_19780</name>
</gene>
<proteinExistence type="predicted"/>
<dbReference type="InterPro" id="IPR036873">
    <property type="entry name" value="Rhodanese-like_dom_sf"/>
</dbReference>
<dbReference type="Pfam" id="PF00581">
    <property type="entry name" value="Rhodanese"/>
    <property type="match status" value="1"/>
</dbReference>
<dbReference type="Proteomes" id="UP001501126">
    <property type="component" value="Unassembled WGS sequence"/>
</dbReference>
<keyword evidence="3" id="KW-1185">Reference proteome</keyword>
<name>A0ABP3Y1X4_9FLAO</name>
<evidence type="ECO:0000313" key="2">
    <source>
        <dbReference type="EMBL" id="GAA0875569.1"/>
    </source>
</evidence>
<dbReference type="SMART" id="SM00450">
    <property type="entry name" value="RHOD"/>
    <property type="match status" value="1"/>
</dbReference>
<dbReference type="PANTHER" id="PTHR43031:SF17">
    <property type="entry name" value="SULFURTRANSFERASE YTWF-RELATED"/>
    <property type="match status" value="1"/>
</dbReference>
<sequence>MKSVNVAELKAMQESKEDFQLIDVREQYEYDEVNMGAHHIPMGEIMERQGEISKDKKVVVHCRSGARSANVIGFLESQGFDNLYNLDGGIMAWVDQQ</sequence>
<dbReference type="SUPFAM" id="SSF52821">
    <property type="entry name" value="Rhodanese/Cell cycle control phosphatase"/>
    <property type="match status" value="1"/>
</dbReference>
<accession>A0ABP3Y1X4</accession>
<dbReference type="EMBL" id="BAAAFH010000011">
    <property type="protein sequence ID" value="GAA0875569.1"/>
    <property type="molecule type" value="Genomic_DNA"/>
</dbReference>